<evidence type="ECO:0000259" key="2">
    <source>
        <dbReference type="PROSITE" id="PS50994"/>
    </source>
</evidence>
<evidence type="ECO:0000256" key="1">
    <source>
        <dbReference type="ARBA" id="ARBA00023268"/>
    </source>
</evidence>
<dbReference type="GO" id="GO:0003676">
    <property type="term" value="F:nucleic acid binding"/>
    <property type="evidence" value="ECO:0007669"/>
    <property type="project" value="InterPro"/>
</dbReference>
<dbReference type="CDD" id="cd09274">
    <property type="entry name" value="RNase_HI_RT_Ty3"/>
    <property type="match status" value="1"/>
</dbReference>
<comment type="caution">
    <text evidence="3">The sequence shown here is derived from an EMBL/GenBank/DDBJ whole genome shotgun (WGS) entry which is preliminary data.</text>
</comment>
<dbReference type="Pfam" id="PF17919">
    <property type="entry name" value="RT_RNaseH_2"/>
    <property type="match status" value="1"/>
</dbReference>
<name>A0A2C6KU28_9APIC</name>
<organism evidence="3 4">
    <name type="scientific">Cystoisospora suis</name>
    <dbReference type="NCBI Taxonomy" id="483139"/>
    <lineage>
        <taxon>Eukaryota</taxon>
        <taxon>Sar</taxon>
        <taxon>Alveolata</taxon>
        <taxon>Apicomplexa</taxon>
        <taxon>Conoidasida</taxon>
        <taxon>Coccidia</taxon>
        <taxon>Eucoccidiorida</taxon>
        <taxon>Eimeriorina</taxon>
        <taxon>Sarcocystidae</taxon>
        <taxon>Cystoisospora</taxon>
    </lineage>
</organism>
<proteinExistence type="predicted"/>
<feature type="domain" description="Integrase catalytic" evidence="2">
    <location>
        <begin position="220"/>
        <end position="380"/>
    </location>
</feature>
<dbReference type="AlphaFoldDB" id="A0A2C6KU28"/>
<dbReference type="Proteomes" id="UP000221165">
    <property type="component" value="Unassembled WGS sequence"/>
</dbReference>
<dbReference type="SUPFAM" id="SSF56672">
    <property type="entry name" value="DNA/RNA polymerases"/>
    <property type="match status" value="1"/>
</dbReference>
<dbReference type="GO" id="GO:0003824">
    <property type="term" value="F:catalytic activity"/>
    <property type="evidence" value="ECO:0007669"/>
    <property type="project" value="UniProtKB-KW"/>
</dbReference>
<protein>
    <submittedName>
        <fullName evidence="3">Ty3-gypsy sub-class retrotransposable element poly</fullName>
    </submittedName>
</protein>
<dbReference type="FunFam" id="3.30.420.10:FF:000032">
    <property type="entry name" value="Retrovirus-related Pol polyprotein from transposon 297-like Protein"/>
    <property type="match status" value="1"/>
</dbReference>
<dbReference type="VEuPathDB" id="ToxoDB:CSUI_006280"/>
<dbReference type="PROSITE" id="PS50994">
    <property type="entry name" value="INTEGRASE"/>
    <property type="match status" value="1"/>
</dbReference>
<dbReference type="SUPFAM" id="SSF53098">
    <property type="entry name" value="Ribonuclease H-like"/>
    <property type="match status" value="1"/>
</dbReference>
<dbReference type="OrthoDB" id="2013610at2759"/>
<reference evidence="3 4" key="1">
    <citation type="journal article" date="2017" name="Int. J. Parasitol.">
        <title>The genome of the protozoan parasite Cystoisospora suis and a reverse vaccinology approach to identify vaccine candidates.</title>
        <authorList>
            <person name="Palmieri N."/>
            <person name="Shrestha A."/>
            <person name="Ruttkowski B."/>
            <person name="Beck T."/>
            <person name="Vogl C."/>
            <person name="Tomley F."/>
            <person name="Blake D.P."/>
            <person name="Joachim A."/>
        </authorList>
    </citation>
    <scope>NUCLEOTIDE SEQUENCE [LARGE SCALE GENOMIC DNA]</scope>
    <source>
        <strain evidence="3 4">Wien I</strain>
    </source>
</reference>
<dbReference type="Gene3D" id="3.30.420.10">
    <property type="entry name" value="Ribonuclease H-like superfamily/Ribonuclease H"/>
    <property type="match status" value="1"/>
</dbReference>
<dbReference type="InterPro" id="IPR050951">
    <property type="entry name" value="Retrovirus_Pol_polyprotein"/>
</dbReference>
<dbReference type="InterPro" id="IPR043502">
    <property type="entry name" value="DNA/RNA_pol_sf"/>
</dbReference>
<dbReference type="InterPro" id="IPR036397">
    <property type="entry name" value="RNaseH_sf"/>
</dbReference>
<sequence length="380" mass="43229">MTWWPKHTEAVRRLKDALSAVTLLRIYDLDKELTIKMDASKYAIGAVLEQEGHPIAFESKKLGPRELFLLAYESELLAIVFALIKWKPLIGTKKVRIERDHATLGRMLTQKNVTPRLRYWLDELADFNIEVIYKPGKQNVAADALSRRPDFVGVIARGTGHGIKLTTEEVRWAKEYIKCDTFGGIVKLCQANQYDDGETTEITRGIFTFTTRGLMQPLSIPNTPWEEIAMDLIVGLPRTKEGWEAILTIVCRLTKMSHFIPTKHSASAEDIAILLVREVIQLQGVPSAIVSDRDTRFTSEVWRVMSKRLSMDHKMSTAYHPQTEGQAERTNQTIEQMLRCSILGDDTKWADLLLLLEFAYNSTVHASTKATPFELLYGFM</sequence>
<dbReference type="InterPro" id="IPR041577">
    <property type="entry name" value="RT_RNaseH_2"/>
</dbReference>
<dbReference type="PANTHER" id="PTHR37984">
    <property type="entry name" value="PROTEIN CBG26694"/>
    <property type="match status" value="1"/>
</dbReference>
<keyword evidence="4" id="KW-1185">Reference proteome</keyword>
<dbReference type="EMBL" id="MIGC01003138">
    <property type="protein sequence ID" value="PHJ19888.1"/>
    <property type="molecule type" value="Genomic_DNA"/>
</dbReference>
<keyword evidence="1" id="KW-0511">Multifunctional enzyme</keyword>
<evidence type="ECO:0000313" key="4">
    <source>
        <dbReference type="Proteomes" id="UP000221165"/>
    </source>
</evidence>
<gene>
    <name evidence="3" type="ORF">CSUI_006280</name>
</gene>
<dbReference type="InterPro" id="IPR012337">
    <property type="entry name" value="RNaseH-like_sf"/>
</dbReference>
<dbReference type="Pfam" id="PF00665">
    <property type="entry name" value="rve"/>
    <property type="match status" value="1"/>
</dbReference>
<dbReference type="RefSeq" id="XP_067921580.1">
    <property type="nucleotide sequence ID" value="XM_068066444.1"/>
</dbReference>
<dbReference type="GO" id="GO:0015074">
    <property type="term" value="P:DNA integration"/>
    <property type="evidence" value="ECO:0007669"/>
    <property type="project" value="InterPro"/>
</dbReference>
<dbReference type="InterPro" id="IPR001584">
    <property type="entry name" value="Integrase_cat-core"/>
</dbReference>
<dbReference type="PANTHER" id="PTHR37984:SF5">
    <property type="entry name" value="PROTEIN NYNRIN-LIKE"/>
    <property type="match status" value="1"/>
</dbReference>
<dbReference type="GeneID" id="94429655"/>
<evidence type="ECO:0000313" key="3">
    <source>
        <dbReference type="EMBL" id="PHJ19888.1"/>
    </source>
</evidence>
<accession>A0A2C6KU28</accession>